<accession>A0A9W6RPL5</accession>
<dbReference type="GO" id="GO:0000976">
    <property type="term" value="F:transcription cis-regulatory region binding"/>
    <property type="evidence" value="ECO:0007669"/>
    <property type="project" value="TreeGrafter"/>
</dbReference>
<dbReference type="GO" id="GO:0003700">
    <property type="term" value="F:DNA-binding transcription factor activity"/>
    <property type="evidence" value="ECO:0007669"/>
    <property type="project" value="TreeGrafter"/>
</dbReference>
<keyword evidence="1 2" id="KW-0238">DNA-binding</keyword>
<organism evidence="4 5">
    <name type="scientific">Actinoallomurus iriomotensis</name>
    <dbReference type="NCBI Taxonomy" id="478107"/>
    <lineage>
        <taxon>Bacteria</taxon>
        <taxon>Bacillati</taxon>
        <taxon>Actinomycetota</taxon>
        <taxon>Actinomycetes</taxon>
        <taxon>Streptosporangiales</taxon>
        <taxon>Thermomonosporaceae</taxon>
        <taxon>Actinoallomurus</taxon>
    </lineage>
</organism>
<dbReference type="EMBL" id="BSTJ01000008">
    <property type="protein sequence ID" value="GLY77807.1"/>
    <property type="molecule type" value="Genomic_DNA"/>
</dbReference>
<evidence type="ECO:0000313" key="4">
    <source>
        <dbReference type="EMBL" id="GLY77807.1"/>
    </source>
</evidence>
<comment type="caution">
    <text evidence="4">The sequence shown here is derived from an EMBL/GenBank/DDBJ whole genome shotgun (WGS) entry which is preliminary data.</text>
</comment>
<dbReference type="InterPro" id="IPR009057">
    <property type="entry name" value="Homeodomain-like_sf"/>
</dbReference>
<name>A0A9W6RPL5_9ACTN</name>
<dbReference type="PANTHER" id="PTHR30055:SF209">
    <property type="entry name" value="POSSIBLE TRANSCRIPTIONAL REGULATORY PROTEIN (PROBABLY TETR-FAMILY)"/>
    <property type="match status" value="1"/>
</dbReference>
<dbReference type="RefSeq" id="WP_285627882.1">
    <property type="nucleotide sequence ID" value="NZ_BSTJ01000008.1"/>
</dbReference>
<dbReference type="AlphaFoldDB" id="A0A9W6RPL5"/>
<gene>
    <name evidence="4" type="ORF">Airi01_060740</name>
</gene>
<dbReference type="Proteomes" id="UP001165135">
    <property type="component" value="Unassembled WGS sequence"/>
</dbReference>
<evidence type="ECO:0000313" key="5">
    <source>
        <dbReference type="Proteomes" id="UP001165135"/>
    </source>
</evidence>
<evidence type="ECO:0000256" key="1">
    <source>
        <dbReference type="ARBA" id="ARBA00023125"/>
    </source>
</evidence>
<sequence>MSEARRTGRAEANRRHILAVATRELIRDPDASMDDIARAAGVVRRTVYGHFPSREALIEGIADQVAREVTDALSRATTGVTSPVDALVAATTATWAIGDRYRLLISLAQRNLTGGGIRDHLRPAREGVAGLLEEGARRGDFTRHLPPSVLAHALESLILGLLQAVNDGLWQSADPAREVARTCLIAAGVPAADADAAVNGQARAVTA</sequence>
<evidence type="ECO:0000256" key="2">
    <source>
        <dbReference type="PROSITE-ProRule" id="PRU00335"/>
    </source>
</evidence>
<feature type="domain" description="HTH tetR-type" evidence="3">
    <location>
        <begin position="11"/>
        <end position="69"/>
    </location>
</feature>
<dbReference type="SUPFAM" id="SSF46689">
    <property type="entry name" value="Homeodomain-like"/>
    <property type="match status" value="1"/>
</dbReference>
<dbReference type="InterPro" id="IPR036271">
    <property type="entry name" value="Tet_transcr_reg_TetR-rel_C_sf"/>
</dbReference>
<dbReference type="InterPro" id="IPR001647">
    <property type="entry name" value="HTH_TetR"/>
</dbReference>
<dbReference type="Gene3D" id="1.10.357.10">
    <property type="entry name" value="Tetracycline Repressor, domain 2"/>
    <property type="match status" value="1"/>
</dbReference>
<dbReference type="PROSITE" id="PS50977">
    <property type="entry name" value="HTH_TETR_2"/>
    <property type="match status" value="1"/>
</dbReference>
<evidence type="ECO:0000259" key="3">
    <source>
        <dbReference type="PROSITE" id="PS50977"/>
    </source>
</evidence>
<dbReference type="PANTHER" id="PTHR30055">
    <property type="entry name" value="HTH-TYPE TRANSCRIPTIONAL REGULATOR RUTR"/>
    <property type="match status" value="1"/>
</dbReference>
<dbReference type="Pfam" id="PF00440">
    <property type="entry name" value="TetR_N"/>
    <property type="match status" value="1"/>
</dbReference>
<dbReference type="InterPro" id="IPR050109">
    <property type="entry name" value="HTH-type_TetR-like_transc_reg"/>
</dbReference>
<protein>
    <recommendedName>
        <fullName evidence="3">HTH tetR-type domain-containing protein</fullName>
    </recommendedName>
</protein>
<dbReference type="SUPFAM" id="SSF48498">
    <property type="entry name" value="Tetracyclin repressor-like, C-terminal domain"/>
    <property type="match status" value="1"/>
</dbReference>
<feature type="DNA-binding region" description="H-T-H motif" evidence="2">
    <location>
        <begin position="32"/>
        <end position="51"/>
    </location>
</feature>
<proteinExistence type="predicted"/>
<reference evidence="4" key="1">
    <citation type="submission" date="2023-03" db="EMBL/GenBank/DDBJ databases">
        <title>Actinoallomurus iriomotensis NBRC 103681.</title>
        <authorList>
            <person name="Ichikawa N."/>
            <person name="Sato H."/>
            <person name="Tonouchi N."/>
        </authorList>
    </citation>
    <scope>NUCLEOTIDE SEQUENCE</scope>
    <source>
        <strain evidence="4">NBRC 103681</strain>
    </source>
</reference>